<evidence type="ECO:0000256" key="1">
    <source>
        <dbReference type="SAM" id="MobiDB-lite"/>
    </source>
</evidence>
<evidence type="ECO:0000313" key="2">
    <source>
        <dbReference type="EMBL" id="KAK1359310.1"/>
    </source>
</evidence>
<dbReference type="Proteomes" id="UP001237642">
    <property type="component" value="Unassembled WGS sequence"/>
</dbReference>
<feature type="compositionally biased region" description="Low complexity" evidence="1">
    <location>
        <begin position="32"/>
        <end position="51"/>
    </location>
</feature>
<protein>
    <submittedName>
        <fullName evidence="2">Uncharacterized protein</fullName>
    </submittedName>
</protein>
<name>A0AAD8M2B4_9APIA</name>
<reference evidence="2" key="2">
    <citation type="submission" date="2023-05" db="EMBL/GenBank/DDBJ databases">
        <authorList>
            <person name="Schelkunov M.I."/>
        </authorList>
    </citation>
    <scope>NUCLEOTIDE SEQUENCE</scope>
    <source>
        <strain evidence="2">Hsosn_3</strain>
        <tissue evidence="2">Leaf</tissue>
    </source>
</reference>
<dbReference type="AlphaFoldDB" id="A0AAD8M2B4"/>
<dbReference type="EMBL" id="JAUIZM010000010">
    <property type="protein sequence ID" value="KAK1359310.1"/>
    <property type="molecule type" value="Genomic_DNA"/>
</dbReference>
<dbReference type="PANTHER" id="PTHR38530">
    <property type="entry name" value="OS06G0468300 PROTEIN"/>
    <property type="match status" value="1"/>
</dbReference>
<proteinExistence type="predicted"/>
<reference evidence="2" key="1">
    <citation type="submission" date="2023-02" db="EMBL/GenBank/DDBJ databases">
        <title>Genome of toxic invasive species Heracleum sosnowskyi carries increased number of genes despite the absence of recent whole-genome duplications.</title>
        <authorList>
            <person name="Schelkunov M."/>
            <person name="Shtratnikova V."/>
            <person name="Makarenko M."/>
            <person name="Klepikova A."/>
            <person name="Omelchenko D."/>
            <person name="Novikova G."/>
            <person name="Obukhova E."/>
            <person name="Bogdanov V."/>
            <person name="Penin A."/>
            <person name="Logacheva M."/>
        </authorList>
    </citation>
    <scope>NUCLEOTIDE SEQUENCE</scope>
    <source>
        <strain evidence="2">Hsosn_3</strain>
        <tissue evidence="2">Leaf</tissue>
    </source>
</reference>
<feature type="region of interest" description="Disordered" evidence="1">
    <location>
        <begin position="1"/>
        <end position="61"/>
    </location>
</feature>
<organism evidence="2 3">
    <name type="scientific">Heracleum sosnowskyi</name>
    <dbReference type="NCBI Taxonomy" id="360622"/>
    <lineage>
        <taxon>Eukaryota</taxon>
        <taxon>Viridiplantae</taxon>
        <taxon>Streptophyta</taxon>
        <taxon>Embryophyta</taxon>
        <taxon>Tracheophyta</taxon>
        <taxon>Spermatophyta</taxon>
        <taxon>Magnoliopsida</taxon>
        <taxon>eudicotyledons</taxon>
        <taxon>Gunneridae</taxon>
        <taxon>Pentapetalae</taxon>
        <taxon>asterids</taxon>
        <taxon>campanulids</taxon>
        <taxon>Apiales</taxon>
        <taxon>Apiaceae</taxon>
        <taxon>Apioideae</taxon>
        <taxon>apioid superclade</taxon>
        <taxon>Tordylieae</taxon>
        <taxon>Tordyliinae</taxon>
        <taxon>Heracleum</taxon>
    </lineage>
</organism>
<sequence length="447" mass="50556">MQQNQPKKTQLKPTTKPPLPSPSQSHKRLLVNSNPNPNFTTPSPQSSISSDSSEDDPRKKTRDLPNLYDCHSCNRHVNFSNPSDKLRILESAWRVVLLCKECNRCVELGKDCSYCLSSVSGFECFKCGNCDRLVHKECVGKYGVCPPWSYCPVEMRFKVCVDCWVPNSVKSGKGVRFEVLEDCVREAECVAGKKFEVSVKAKEDALRKRDVARKAVDYASGVLKRDGLEDGELALQLHRAMNSSSRISRSFGPVNYSCLGGGKSRKLGFFGKIKVRGDKELDKVLEARMNSENVGCENGKGLRDGGNIGMAKEGVVGICSPGVDNGKNSVLRYYQRRNKQRQMLQSVTRSAQSVDKNFQPGLKCYQRQRRNKLKRVLESEVKSTQSARDRVMLYYSRRKHDRFMSKYRRRNLGSKVVTNGQRRNLYDSLRLHEYVLALPTPSKCPTN</sequence>
<accession>A0AAD8M2B4</accession>
<evidence type="ECO:0000313" key="3">
    <source>
        <dbReference type="Proteomes" id="UP001237642"/>
    </source>
</evidence>
<keyword evidence="3" id="KW-1185">Reference proteome</keyword>
<feature type="compositionally biased region" description="Low complexity" evidence="1">
    <location>
        <begin position="1"/>
        <end position="14"/>
    </location>
</feature>
<gene>
    <name evidence="2" type="ORF">POM88_043784</name>
</gene>
<comment type="caution">
    <text evidence="2">The sequence shown here is derived from an EMBL/GenBank/DDBJ whole genome shotgun (WGS) entry which is preliminary data.</text>
</comment>